<gene>
    <name evidence="2" type="ORF">AR543_05845</name>
</gene>
<reference evidence="3" key="1">
    <citation type="submission" date="2015-10" db="EMBL/GenBank/DDBJ databases">
        <title>Genome of Paenibacillus bovis sp. nov.</title>
        <authorList>
            <person name="Wu Z."/>
            <person name="Gao C."/>
            <person name="Liu Z."/>
            <person name="Zheng H."/>
        </authorList>
    </citation>
    <scope>NUCLEOTIDE SEQUENCE [LARGE SCALE GENOMIC DNA]</scope>
    <source>
        <strain evidence="3">BD3526</strain>
    </source>
</reference>
<organism evidence="2 3">
    <name type="scientific">Paenibacillus bovis</name>
    <dbReference type="NCBI Taxonomy" id="1616788"/>
    <lineage>
        <taxon>Bacteria</taxon>
        <taxon>Bacillati</taxon>
        <taxon>Bacillota</taxon>
        <taxon>Bacilli</taxon>
        <taxon>Bacillales</taxon>
        <taxon>Paenibacillaceae</taxon>
        <taxon>Paenibacillus</taxon>
    </lineage>
</organism>
<dbReference type="EMBL" id="CP013023">
    <property type="protein sequence ID" value="ANF95571.1"/>
    <property type="molecule type" value="Genomic_DNA"/>
</dbReference>
<keyword evidence="1" id="KW-0472">Membrane</keyword>
<feature type="transmembrane region" description="Helical" evidence="1">
    <location>
        <begin position="9"/>
        <end position="26"/>
    </location>
</feature>
<evidence type="ECO:0000313" key="2">
    <source>
        <dbReference type="EMBL" id="ANF95571.1"/>
    </source>
</evidence>
<keyword evidence="1" id="KW-0812">Transmembrane</keyword>
<dbReference type="Pfam" id="PF06961">
    <property type="entry name" value="DUF1294"/>
    <property type="match status" value="1"/>
</dbReference>
<keyword evidence="1" id="KW-1133">Transmembrane helix</keyword>
<dbReference type="AlphaFoldDB" id="A0A172ZD37"/>
<keyword evidence="3" id="KW-1185">Reference proteome</keyword>
<name>A0A172ZD37_9BACL</name>
<protein>
    <recommendedName>
        <fullName evidence="4">DUF1294 domain-containing protein</fullName>
    </recommendedName>
</protein>
<reference evidence="2 3" key="2">
    <citation type="journal article" date="2016" name="Int. J. Syst. Evol. Microbiol.">
        <title>Paenibacillus bovis sp. nov., isolated from raw yak (Bos grunniens) milk.</title>
        <authorList>
            <person name="Gao C."/>
            <person name="Han J."/>
            <person name="Liu Z."/>
            <person name="Xu X."/>
            <person name="Hang F."/>
            <person name="Wu Z."/>
        </authorList>
    </citation>
    <scope>NUCLEOTIDE SEQUENCE [LARGE SCALE GENOMIC DNA]</scope>
    <source>
        <strain evidence="2 3">BD3526</strain>
    </source>
</reference>
<accession>A0A172ZD37</accession>
<sequence length="99" mass="11796">MTRSITPESLLWIWLLVINCIAYITMSIDKSRAERRRTRHRIPEKNLFWLAAIGGALGIWVSMYTRRHKTKHRSFVVGIPLLLVLNILVYGYIFYRWFS</sequence>
<dbReference type="OrthoDB" id="1698854at2"/>
<dbReference type="Proteomes" id="UP000078148">
    <property type="component" value="Chromosome"/>
</dbReference>
<dbReference type="RefSeq" id="WP_060532622.1">
    <property type="nucleotide sequence ID" value="NZ_CP013023.1"/>
</dbReference>
<evidence type="ECO:0000256" key="1">
    <source>
        <dbReference type="SAM" id="Phobius"/>
    </source>
</evidence>
<dbReference type="KEGG" id="pbv:AR543_05845"/>
<evidence type="ECO:0000313" key="3">
    <source>
        <dbReference type="Proteomes" id="UP000078148"/>
    </source>
</evidence>
<dbReference type="InterPro" id="IPR010718">
    <property type="entry name" value="DUF1294"/>
</dbReference>
<feature type="transmembrane region" description="Helical" evidence="1">
    <location>
        <begin position="46"/>
        <end position="63"/>
    </location>
</feature>
<feature type="transmembrane region" description="Helical" evidence="1">
    <location>
        <begin position="75"/>
        <end position="95"/>
    </location>
</feature>
<evidence type="ECO:0008006" key="4">
    <source>
        <dbReference type="Google" id="ProtNLM"/>
    </source>
</evidence>
<dbReference type="STRING" id="1616788.AR543_05845"/>
<proteinExistence type="predicted"/>